<feature type="domain" description="C2H2-type" evidence="14">
    <location>
        <begin position="25"/>
        <end position="53"/>
    </location>
</feature>
<organism evidence="15 16">
    <name type="scientific">Steinernema glaseri</name>
    <dbReference type="NCBI Taxonomy" id="37863"/>
    <lineage>
        <taxon>Eukaryota</taxon>
        <taxon>Metazoa</taxon>
        <taxon>Ecdysozoa</taxon>
        <taxon>Nematoda</taxon>
        <taxon>Chromadorea</taxon>
        <taxon>Rhabditida</taxon>
        <taxon>Tylenchina</taxon>
        <taxon>Panagrolaimomorpha</taxon>
        <taxon>Strongyloidoidea</taxon>
        <taxon>Steinernematidae</taxon>
        <taxon>Steinernema</taxon>
    </lineage>
</organism>
<dbReference type="GO" id="GO:0000977">
    <property type="term" value="F:RNA polymerase II transcription regulatory region sequence-specific DNA binding"/>
    <property type="evidence" value="ECO:0007669"/>
    <property type="project" value="TreeGrafter"/>
</dbReference>
<keyword evidence="10" id="KW-0539">Nucleus</keyword>
<feature type="domain" description="C2H2-type" evidence="14">
    <location>
        <begin position="94"/>
        <end position="122"/>
    </location>
</feature>
<dbReference type="SMART" id="SM00355">
    <property type="entry name" value="ZnF_C2H2"/>
    <property type="match status" value="8"/>
</dbReference>
<dbReference type="FunFam" id="3.30.160.60:FF:001370">
    <property type="entry name" value="Zinc finger protein"/>
    <property type="match status" value="1"/>
</dbReference>
<keyword evidence="3" id="KW-0479">Metal-binding</keyword>
<feature type="domain" description="C2H2-type" evidence="14">
    <location>
        <begin position="179"/>
        <end position="206"/>
    </location>
</feature>
<evidence type="ECO:0000256" key="10">
    <source>
        <dbReference type="ARBA" id="ARBA00023242"/>
    </source>
</evidence>
<feature type="domain" description="C2H2-type" evidence="14">
    <location>
        <begin position="234"/>
        <end position="252"/>
    </location>
</feature>
<sequence>MTRTLFEILLIIADPHAMTTGECCYVCNECPNSFATLPELEQHLSEGHNGLKTELLEKMSVDEGIDQDHGVNSPSSSDSTSDDSVDMEEKPSVYNCRFCPKVFEDRSQLNVHYTHTHRDKPQYVCETCGIVFGVKRELSTHMRIHSGEQPHKCTQCGKEFGTRQLLKKHWMWHTGERSHVCPHCDKAFFQKGHLTQHLMIHAGGRPHRCQLCHKTFIFKFDLNRHMKIHAERGHLCSKCGRSFLKQASLEEHALKCKGSPALARSRSSTRTSTPLMTTSDSALTPASESSAVPSPKTTTPVPSAPVPQLNMLNFASPNAHQLPANINSDDVAKLAFFLQQQRALATLTAQNLANSQLLKGQTPFPSLTPVSNGSNNFYCIFCQKNFTSQVNLQLHLNFQHMKNGVFTPHPVEEQTMNYQSNIFGLPLAGLKTEEPGHTHSESATNSSCASSPIKGSPMDNHSPTNTVSDVDQLSGRSESPESVKPCDQCNVYARRNLELEAENSRMHSTLEQQKNIMPGAHFL</sequence>
<dbReference type="Proteomes" id="UP000095287">
    <property type="component" value="Unplaced"/>
</dbReference>
<dbReference type="InterPro" id="IPR036236">
    <property type="entry name" value="Znf_C2H2_sf"/>
</dbReference>
<evidence type="ECO:0000256" key="9">
    <source>
        <dbReference type="ARBA" id="ARBA00023163"/>
    </source>
</evidence>
<dbReference type="PANTHER" id="PTHR24409">
    <property type="entry name" value="ZINC FINGER PROTEIN 142"/>
    <property type="match status" value="1"/>
</dbReference>
<keyword evidence="15" id="KW-1185">Reference proteome</keyword>
<dbReference type="GO" id="GO:0005634">
    <property type="term" value="C:nucleus"/>
    <property type="evidence" value="ECO:0007669"/>
    <property type="project" value="UniProtKB-SubCell"/>
</dbReference>
<evidence type="ECO:0000256" key="7">
    <source>
        <dbReference type="ARBA" id="ARBA00023015"/>
    </source>
</evidence>
<dbReference type="GO" id="GO:0008270">
    <property type="term" value="F:zinc ion binding"/>
    <property type="evidence" value="ECO:0007669"/>
    <property type="project" value="UniProtKB-KW"/>
</dbReference>
<keyword evidence="13" id="KW-0732">Signal</keyword>
<feature type="region of interest" description="Disordered" evidence="12">
    <location>
        <begin position="65"/>
        <end position="87"/>
    </location>
</feature>
<evidence type="ECO:0000313" key="15">
    <source>
        <dbReference type="Proteomes" id="UP000095287"/>
    </source>
</evidence>
<reference evidence="16" key="1">
    <citation type="submission" date="2016-11" db="UniProtKB">
        <authorList>
            <consortium name="WormBaseParasite"/>
        </authorList>
    </citation>
    <scope>IDENTIFICATION</scope>
</reference>
<dbReference type="PROSITE" id="PS50157">
    <property type="entry name" value="ZINC_FINGER_C2H2_2"/>
    <property type="match status" value="8"/>
</dbReference>
<proteinExistence type="inferred from homology"/>
<dbReference type="FunFam" id="3.30.160.60:FF:001513">
    <property type="entry name" value="Zinc finger, C2H2 type"/>
    <property type="match status" value="1"/>
</dbReference>
<evidence type="ECO:0000256" key="5">
    <source>
        <dbReference type="ARBA" id="ARBA00022771"/>
    </source>
</evidence>
<dbReference type="PANTHER" id="PTHR24409:SF418">
    <property type="entry name" value="SI:CH73-221F6.1"/>
    <property type="match status" value="1"/>
</dbReference>
<dbReference type="AlphaFoldDB" id="A0A1I8AAV7"/>
<dbReference type="WBParaSite" id="L893_g3698.t1">
    <property type="protein sequence ID" value="L893_g3698.t1"/>
    <property type="gene ID" value="L893_g3698"/>
</dbReference>
<keyword evidence="7" id="KW-0805">Transcription regulation</keyword>
<feature type="domain" description="C2H2-type" evidence="14">
    <location>
        <begin position="151"/>
        <end position="178"/>
    </location>
</feature>
<dbReference type="Gene3D" id="3.30.160.60">
    <property type="entry name" value="Classic Zinc Finger"/>
    <property type="match status" value="5"/>
</dbReference>
<evidence type="ECO:0000256" key="8">
    <source>
        <dbReference type="ARBA" id="ARBA00023125"/>
    </source>
</evidence>
<dbReference type="PROSITE" id="PS00028">
    <property type="entry name" value="ZINC_FINGER_C2H2_1"/>
    <property type="match status" value="7"/>
</dbReference>
<keyword evidence="9" id="KW-0804">Transcription</keyword>
<dbReference type="GO" id="GO:0000981">
    <property type="term" value="F:DNA-binding transcription factor activity, RNA polymerase II-specific"/>
    <property type="evidence" value="ECO:0007669"/>
    <property type="project" value="TreeGrafter"/>
</dbReference>
<dbReference type="FunFam" id="3.30.160.60:FF:000100">
    <property type="entry name" value="Zinc finger 45-like"/>
    <property type="match status" value="1"/>
</dbReference>
<keyword evidence="6" id="KW-0862">Zinc</keyword>
<feature type="compositionally biased region" description="Low complexity" evidence="12">
    <location>
        <begin position="260"/>
        <end position="279"/>
    </location>
</feature>
<evidence type="ECO:0000259" key="14">
    <source>
        <dbReference type="PROSITE" id="PS50157"/>
    </source>
</evidence>
<evidence type="ECO:0000256" key="4">
    <source>
        <dbReference type="ARBA" id="ARBA00022737"/>
    </source>
</evidence>
<feature type="compositionally biased region" description="Basic and acidic residues" evidence="12">
    <location>
        <begin position="431"/>
        <end position="440"/>
    </location>
</feature>
<feature type="compositionally biased region" description="Polar residues" evidence="12">
    <location>
        <begin position="459"/>
        <end position="477"/>
    </location>
</feature>
<keyword evidence="4" id="KW-0677">Repeat</keyword>
<feature type="region of interest" description="Disordered" evidence="12">
    <location>
        <begin position="429"/>
        <end position="485"/>
    </location>
</feature>
<evidence type="ECO:0000313" key="16">
    <source>
        <dbReference type="WBParaSite" id="L893_g3698.t1"/>
    </source>
</evidence>
<accession>A0A1I8AAV7</accession>
<keyword evidence="5 11" id="KW-0863">Zinc-finger</keyword>
<dbReference type="SUPFAM" id="SSF57667">
    <property type="entry name" value="beta-beta-alpha zinc fingers"/>
    <property type="match status" value="4"/>
</dbReference>
<feature type="region of interest" description="Disordered" evidence="12">
    <location>
        <begin position="260"/>
        <end position="305"/>
    </location>
</feature>
<feature type="compositionally biased region" description="Low complexity" evidence="12">
    <location>
        <begin position="441"/>
        <end position="451"/>
    </location>
</feature>
<evidence type="ECO:0000256" key="2">
    <source>
        <dbReference type="ARBA" id="ARBA00006991"/>
    </source>
</evidence>
<evidence type="ECO:0000256" key="1">
    <source>
        <dbReference type="ARBA" id="ARBA00004123"/>
    </source>
</evidence>
<dbReference type="Pfam" id="PF00096">
    <property type="entry name" value="zf-C2H2"/>
    <property type="match status" value="5"/>
</dbReference>
<protein>
    <submittedName>
        <fullName evidence="16">Protein krueppel</fullName>
    </submittedName>
</protein>
<evidence type="ECO:0000256" key="11">
    <source>
        <dbReference type="PROSITE-ProRule" id="PRU00042"/>
    </source>
</evidence>
<evidence type="ECO:0000256" key="6">
    <source>
        <dbReference type="ARBA" id="ARBA00022833"/>
    </source>
</evidence>
<dbReference type="InterPro" id="IPR013087">
    <property type="entry name" value="Znf_C2H2_type"/>
</dbReference>
<feature type="domain" description="C2H2-type" evidence="14">
    <location>
        <begin position="377"/>
        <end position="400"/>
    </location>
</feature>
<comment type="similarity">
    <text evidence="2">Belongs to the krueppel C2H2-type zinc-finger protein family.</text>
</comment>
<feature type="chain" id="PRO_5009314476" evidence="13">
    <location>
        <begin position="22"/>
        <end position="523"/>
    </location>
</feature>
<evidence type="ECO:0000256" key="13">
    <source>
        <dbReference type="SAM" id="SignalP"/>
    </source>
</evidence>
<name>A0A1I8AAV7_9BILA</name>
<evidence type="ECO:0000256" key="12">
    <source>
        <dbReference type="SAM" id="MobiDB-lite"/>
    </source>
</evidence>
<keyword evidence="8" id="KW-0238">DNA-binding</keyword>
<dbReference type="FunFam" id="3.30.160.60:FF:001273">
    <property type="entry name" value="Zinc finger protein"/>
    <property type="match status" value="1"/>
</dbReference>
<evidence type="ECO:0000256" key="3">
    <source>
        <dbReference type="ARBA" id="ARBA00022723"/>
    </source>
</evidence>
<feature type="compositionally biased region" description="Low complexity" evidence="12">
    <location>
        <begin position="289"/>
        <end position="301"/>
    </location>
</feature>
<feature type="domain" description="C2H2-type" evidence="14">
    <location>
        <begin position="207"/>
        <end position="234"/>
    </location>
</feature>
<feature type="signal peptide" evidence="13">
    <location>
        <begin position="1"/>
        <end position="21"/>
    </location>
</feature>
<comment type="subcellular location">
    <subcellularLocation>
        <location evidence="1">Nucleus</location>
    </subcellularLocation>
</comment>
<feature type="domain" description="C2H2-type" evidence="14">
    <location>
        <begin position="123"/>
        <end position="150"/>
    </location>
</feature>